<keyword evidence="2" id="KW-1185">Reference proteome</keyword>
<protein>
    <recommendedName>
        <fullName evidence="3">DUF5753 domain-containing protein</fullName>
    </recommendedName>
</protein>
<reference evidence="1" key="1">
    <citation type="submission" date="2024-05" db="EMBL/GenBank/DDBJ databases">
        <title>30 novel species of actinomycetes from the DSMZ collection.</title>
        <authorList>
            <person name="Nouioui I."/>
        </authorList>
    </citation>
    <scope>NUCLEOTIDE SEQUENCE</scope>
    <source>
        <strain evidence="1">DSM 41527</strain>
    </source>
</reference>
<accession>A0ABU2T8C5</accession>
<dbReference type="RefSeq" id="WP_311624176.1">
    <property type="nucleotide sequence ID" value="NZ_JAVRFE010000016.1"/>
</dbReference>
<evidence type="ECO:0000313" key="2">
    <source>
        <dbReference type="Proteomes" id="UP001180551"/>
    </source>
</evidence>
<proteinExistence type="predicted"/>
<name>A0ABU2T8C5_9ACTN</name>
<gene>
    <name evidence="1" type="ORF">RM550_14805</name>
</gene>
<dbReference type="EMBL" id="JAVRFE010000016">
    <property type="protein sequence ID" value="MDT0456989.1"/>
    <property type="molecule type" value="Genomic_DNA"/>
</dbReference>
<evidence type="ECO:0000313" key="1">
    <source>
        <dbReference type="EMBL" id="MDT0456989.1"/>
    </source>
</evidence>
<sequence>MTGTIAFGQKMSIGRITLPISEGHYALVFLDCQSTRERQLIAEQPHGHSPHGIPDGLISTVVDSRRVTLTGEVIAPC</sequence>
<organism evidence="1 2">
    <name type="scientific">Streptomyces mooreae</name>
    <dbReference type="NCBI Taxonomy" id="3075523"/>
    <lineage>
        <taxon>Bacteria</taxon>
        <taxon>Bacillati</taxon>
        <taxon>Actinomycetota</taxon>
        <taxon>Actinomycetes</taxon>
        <taxon>Kitasatosporales</taxon>
        <taxon>Streptomycetaceae</taxon>
        <taxon>Streptomyces</taxon>
    </lineage>
</organism>
<dbReference type="Proteomes" id="UP001180551">
    <property type="component" value="Unassembled WGS sequence"/>
</dbReference>
<evidence type="ECO:0008006" key="3">
    <source>
        <dbReference type="Google" id="ProtNLM"/>
    </source>
</evidence>
<comment type="caution">
    <text evidence="1">The sequence shown here is derived from an EMBL/GenBank/DDBJ whole genome shotgun (WGS) entry which is preliminary data.</text>
</comment>